<evidence type="ECO:0000313" key="2">
    <source>
        <dbReference type="EMBL" id="TVZ02598.1"/>
    </source>
</evidence>
<evidence type="ECO:0000313" key="3">
    <source>
        <dbReference type="Proteomes" id="UP000460272"/>
    </source>
</evidence>
<feature type="transmembrane region" description="Helical" evidence="1">
    <location>
        <begin position="27"/>
        <end position="45"/>
    </location>
</feature>
<proteinExistence type="predicted"/>
<evidence type="ECO:0000256" key="1">
    <source>
        <dbReference type="SAM" id="Phobius"/>
    </source>
</evidence>
<gene>
    <name evidence="2" type="ORF">EAS64_27890</name>
</gene>
<feature type="transmembrane region" description="Helical" evidence="1">
    <location>
        <begin position="52"/>
        <end position="69"/>
    </location>
</feature>
<organism evidence="2 3">
    <name type="scientific">Trebonia kvetii</name>
    <dbReference type="NCBI Taxonomy" id="2480626"/>
    <lineage>
        <taxon>Bacteria</taxon>
        <taxon>Bacillati</taxon>
        <taxon>Actinomycetota</taxon>
        <taxon>Actinomycetes</taxon>
        <taxon>Streptosporangiales</taxon>
        <taxon>Treboniaceae</taxon>
        <taxon>Trebonia</taxon>
    </lineage>
</organism>
<keyword evidence="1" id="KW-0812">Transmembrane</keyword>
<dbReference type="OrthoDB" id="4098437at2"/>
<dbReference type="AlphaFoldDB" id="A0A6P2BUN1"/>
<sequence length="224" mass="23393">MTAGLMAAFPAARRVFRLGGASPADHVRVFLAVTAVANVLLLGLIADGEERYVFLSVLLLLILGADAIARYASSWSAIVLAAFAAFAVLAAGVDYRVVMNGDFAVVTAEQTSLVTAAQEISGRHPCLVVTGFQPEMGWYSGCATTGFPQGETGRLPPGERVYVVLFQRGGTGQPHLAQLKKLTAGRHVTIKNVHTNGSLGDARIITLSSGPAGAGRDPAYRQAG</sequence>
<dbReference type="Proteomes" id="UP000460272">
    <property type="component" value="Unassembled WGS sequence"/>
</dbReference>
<comment type="caution">
    <text evidence="2">The sequence shown here is derived from an EMBL/GenBank/DDBJ whole genome shotgun (WGS) entry which is preliminary data.</text>
</comment>
<name>A0A6P2BUN1_9ACTN</name>
<feature type="transmembrane region" description="Helical" evidence="1">
    <location>
        <begin position="75"/>
        <end position="93"/>
    </location>
</feature>
<reference evidence="2 3" key="1">
    <citation type="submission" date="2018-11" db="EMBL/GenBank/DDBJ databases">
        <title>Trebonia kvetii gen.nov., sp.nov., a novel acidophilic actinobacterium, and proposal of the new actinobacterial family Treboniaceae fam. nov.</title>
        <authorList>
            <person name="Rapoport D."/>
            <person name="Sagova-Mareckova M."/>
            <person name="Sedlacek I."/>
            <person name="Provaznik J."/>
            <person name="Kralova S."/>
            <person name="Pavlinic D."/>
            <person name="Benes V."/>
            <person name="Kopecky J."/>
        </authorList>
    </citation>
    <scope>NUCLEOTIDE SEQUENCE [LARGE SCALE GENOMIC DNA]</scope>
    <source>
        <strain evidence="2 3">15Tr583</strain>
    </source>
</reference>
<keyword evidence="1" id="KW-0472">Membrane</keyword>
<protein>
    <submittedName>
        <fullName evidence="2">Uncharacterized protein</fullName>
    </submittedName>
</protein>
<accession>A0A6P2BUN1</accession>
<dbReference type="RefSeq" id="WP_145857765.1">
    <property type="nucleotide sequence ID" value="NZ_RPFW01000005.1"/>
</dbReference>
<keyword evidence="3" id="KW-1185">Reference proteome</keyword>
<keyword evidence="1" id="KW-1133">Transmembrane helix</keyword>
<dbReference type="EMBL" id="RPFW01000005">
    <property type="protein sequence ID" value="TVZ02598.1"/>
    <property type="molecule type" value="Genomic_DNA"/>
</dbReference>